<evidence type="ECO:0000313" key="1">
    <source>
        <dbReference type="EMBL" id="CAF9911242.1"/>
    </source>
</evidence>
<protein>
    <submittedName>
        <fullName evidence="1">Uncharacterized protein</fullName>
    </submittedName>
</protein>
<dbReference type="EMBL" id="CAJPDT010000008">
    <property type="protein sequence ID" value="CAF9911242.1"/>
    <property type="molecule type" value="Genomic_DNA"/>
</dbReference>
<sequence>MGNPTMVMRYQDQHGIIKAIERCSLQAIFGPDVGSTGDLLPKRPDTSLVVPLKPSRDSVSRPIEKRVYSNKTSFISAEPDIDTSLLPADSTDEDGNVFSDLITNDDIMPVLVTNQESNIPSACSTEPDIVPPSSTREYGMTPFQQSRYLGRVPLEEWGHKIEELRQWTGTQKIYRDIHDLSYSNHKHPNHNRIWDSTNLFCIGCTKDTRKDIADAPNGILPQERVKATQWLRKIASVMTYGIDEPTFLACTRPTERRHARIIVARQPSKQEGYYQCHLLVRGFHTIAVEPTHGVSLRLWAI</sequence>
<reference evidence="1" key="1">
    <citation type="submission" date="2021-03" db="EMBL/GenBank/DDBJ databases">
        <authorList>
            <person name="Tagirdzhanova G."/>
        </authorList>
    </citation>
    <scope>NUCLEOTIDE SEQUENCE</scope>
</reference>
<gene>
    <name evidence="1" type="ORF">IMSHALPRED_009975</name>
</gene>
<keyword evidence="2" id="KW-1185">Reference proteome</keyword>
<proteinExistence type="predicted"/>
<dbReference type="Proteomes" id="UP000664534">
    <property type="component" value="Unassembled WGS sequence"/>
</dbReference>
<name>A0A8H3I1C9_9LECA</name>
<accession>A0A8H3I1C9</accession>
<comment type="caution">
    <text evidence="1">The sequence shown here is derived from an EMBL/GenBank/DDBJ whole genome shotgun (WGS) entry which is preliminary data.</text>
</comment>
<dbReference type="OrthoDB" id="10397715at2759"/>
<organism evidence="1 2">
    <name type="scientific">Imshaugia aleurites</name>
    <dbReference type="NCBI Taxonomy" id="172621"/>
    <lineage>
        <taxon>Eukaryota</taxon>
        <taxon>Fungi</taxon>
        <taxon>Dikarya</taxon>
        <taxon>Ascomycota</taxon>
        <taxon>Pezizomycotina</taxon>
        <taxon>Lecanoromycetes</taxon>
        <taxon>OSLEUM clade</taxon>
        <taxon>Lecanoromycetidae</taxon>
        <taxon>Lecanorales</taxon>
        <taxon>Lecanorineae</taxon>
        <taxon>Parmeliaceae</taxon>
        <taxon>Imshaugia</taxon>
    </lineage>
</organism>
<dbReference type="AlphaFoldDB" id="A0A8H3I1C9"/>
<evidence type="ECO:0000313" key="2">
    <source>
        <dbReference type="Proteomes" id="UP000664534"/>
    </source>
</evidence>